<sequence length="57" mass="5958">MNGAMNPDSTPSPTMNSNKPTYPRNNGAGSPHLARSPPNPLSGWDNLDVAVCVITPP</sequence>
<organism evidence="2 3">
    <name type="scientific">Amycolatopsis tucumanensis</name>
    <dbReference type="NCBI Taxonomy" id="401106"/>
    <lineage>
        <taxon>Bacteria</taxon>
        <taxon>Bacillati</taxon>
        <taxon>Actinomycetota</taxon>
        <taxon>Actinomycetes</taxon>
        <taxon>Pseudonocardiales</taxon>
        <taxon>Pseudonocardiaceae</taxon>
        <taxon>Amycolatopsis</taxon>
    </lineage>
</organism>
<evidence type="ECO:0000313" key="3">
    <source>
        <dbReference type="Proteomes" id="UP001501624"/>
    </source>
</evidence>
<feature type="compositionally biased region" description="Polar residues" evidence="1">
    <location>
        <begin position="7"/>
        <end position="28"/>
    </location>
</feature>
<protein>
    <submittedName>
        <fullName evidence="2">Uncharacterized protein</fullName>
    </submittedName>
</protein>
<evidence type="ECO:0000256" key="1">
    <source>
        <dbReference type="SAM" id="MobiDB-lite"/>
    </source>
</evidence>
<evidence type="ECO:0000313" key="2">
    <source>
        <dbReference type="EMBL" id="GAA3828804.1"/>
    </source>
</evidence>
<keyword evidence="3" id="KW-1185">Reference proteome</keyword>
<proteinExistence type="predicted"/>
<accession>A0ABP7IWF3</accession>
<reference evidence="3" key="1">
    <citation type="journal article" date="2019" name="Int. J. Syst. Evol. Microbiol.">
        <title>The Global Catalogue of Microorganisms (GCM) 10K type strain sequencing project: providing services to taxonomists for standard genome sequencing and annotation.</title>
        <authorList>
            <consortium name="The Broad Institute Genomics Platform"/>
            <consortium name="The Broad Institute Genome Sequencing Center for Infectious Disease"/>
            <person name="Wu L."/>
            <person name="Ma J."/>
        </authorList>
    </citation>
    <scope>NUCLEOTIDE SEQUENCE [LARGE SCALE GENOMIC DNA]</scope>
    <source>
        <strain evidence="3">JCM 17017</strain>
    </source>
</reference>
<dbReference type="Proteomes" id="UP001501624">
    <property type="component" value="Unassembled WGS sequence"/>
</dbReference>
<name>A0ABP7IWF3_9PSEU</name>
<feature type="region of interest" description="Disordered" evidence="1">
    <location>
        <begin position="1"/>
        <end position="47"/>
    </location>
</feature>
<dbReference type="EMBL" id="BAABCM010000008">
    <property type="protein sequence ID" value="GAA3828804.1"/>
    <property type="molecule type" value="Genomic_DNA"/>
</dbReference>
<gene>
    <name evidence="2" type="ORF">GCM10022380_54180</name>
</gene>
<comment type="caution">
    <text evidence="2">The sequence shown here is derived from an EMBL/GenBank/DDBJ whole genome shotgun (WGS) entry which is preliminary data.</text>
</comment>